<dbReference type="AlphaFoldDB" id="A0A5E4N7H2"/>
<accession>A0A5E4N7H2</accession>
<keyword evidence="3" id="KW-1185">Reference proteome</keyword>
<evidence type="ECO:0000256" key="1">
    <source>
        <dbReference type="SAM" id="MobiDB-lite"/>
    </source>
</evidence>
<proteinExistence type="predicted"/>
<reference evidence="2 3" key="1">
    <citation type="submission" date="2019-08" db="EMBL/GenBank/DDBJ databases">
        <authorList>
            <person name="Alioto T."/>
            <person name="Alioto T."/>
            <person name="Gomez Garrido J."/>
        </authorList>
    </citation>
    <scope>NUCLEOTIDE SEQUENCE [LARGE SCALE GENOMIC DNA]</scope>
</reference>
<feature type="compositionally biased region" description="Basic and acidic residues" evidence="1">
    <location>
        <begin position="1"/>
        <end position="11"/>
    </location>
</feature>
<dbReference type="EMBL" id="CABPRJ010001907">
    <property type="protein sequence ID" value="VVC40687.1"/>
    <property type="molecule type" value="Genomic_DNA"/>
</dbReference>
<evidence type="ECO:0000313" key="2">
    <source>
        <dbReference type="EMBL" id="VVC40687.1"/>
    </source>
</evidence>
<gene>
    <name evidence="2" type="ORF">CINCED_3A011925</name>
</gene>
<feature type="region of interest" description="Disordered" evidence="1">
    <location>
        <begin position="1"/>
        <end position="20"/>
    </location>
</feature>
<feature type="compositionally biased region" description="Polar residues" evidence="1">
    <location>
        <begin position="43"/>
        <end position="55"/>
    </location>
</feature>
<sequence length="65" mass="7422">MIEAEKQKITDDANENNGHCKRKTAVGWTYAEKPRPIYYTGSTLQQNPIGKQSLGTPKMRWRTLA</sequence>
<protein>
    <submittedName>
        <fullName evidence="2">Uncharacterized protein</fullName>
    </submittedName>
</protein>
<name>A0A5E4N7H2_9HEMI</name>
<evidence type="ECO:0000313" key="3">
    <source>
        <dbReference type="Proteomes" id="UP000325440"/>
    </source>
</evidence>
<feature type="region of interest" description="Disordered" evidence="1">
    <location>
        <begin position="43"/>
        <end position="65"/>
    </location>
</feature>
<organism evidence="2 3">
    <name type="scientific">Cinara cedri</name>
    <dbReference type="NCBI Taxonomy" id="506608"/>
    <lineage>
        <taxon>Eukaryota</taxon>
        <taxon>Metazoa</taxon>
        <taxon>Ecdysozoa</taxon>
        <taxon>Arthropoda</taxon>
        <taxon>Hexapoda</taxon>
        <taxon>Insecta</taxon>
        <taxon>Pterygota</taxon>
        <taxon>Neoptera</taxon>
        <taxon>Paraneoptera</taxon>
        <taxon>Hemiptera</taxon>
        <taxon>Sternorrhyncha</taxon>
        <taxon>Aphidomorpha</taxon>
        <taxon>Aphidoidea</taxon>
        <taxon>Aphididae</taxon>
        <taxon>Lachninae</taxon>
        <taxon>Cinara</taxon>
    </lineage>
</organism>
<dbReference type="Proteomes" id="UP000325440">
    <property type="component" value="Unassembled WGS sequence"/>
</dbReference>